<evidence type="ECO:0000256" key="3">
    <source>
        <dbReference type="ARBA" id="ARBA00023143"/>
    </source>
</evidence>
<dbReference type="Gene3D" id="6.10.280.190">
    <property type="match status" value="1"/>
</dbReference>
<keyword evidence="9" id="KW-1185">Reference proteome</keyword>
<evidence type="ECO:0000256" key="1">
    <source>
        <dbReference type="ARBA" id="ARBA00005709"/>
    </source>
</evidence>
<feature type="region of interest" description="Disordered" evidence="5">
    <location>
        <begin position="1"/>
        <end position="31"/>
    </location>
</feature>
<dbReference type="InterPro" id="IPR001492">
    <property type="entry name" value="Flagellin"/>
</dbReference>
<dbReference type="Pfam" id="PF07196">
    <property type="entry name" value="Flagellin_IN"/>
    <property type="match status" value="2"/>
</dbReference>
<dbReference type="Gene3D" id="2.170.280.10">
    <property type="entry name" value="f41 fragment of flagellin, middle domain"/>
    <property type="match status" value="1"/>
</dbReference>
<feature type="domain" description="Flagellin N-terminal" evidence="6">
    <location>
        <begin position="5"/>
        <end position="141"/>
    </location>
</feature>
<dbReference type="InterPro" id="IPR001029">
    <property type="entry name" value="Flagellin_N"/>
</dbReference>
<comment type="function">
    <text evidence="4">Flagellin is the subunit protein which polymerizes to form the filaments of bacterial flagella.</text>
</comment>
<sequence>MAQVIQTNVPSLNSQRNLDKSQSMQSTSLQRLSSGLRINSAKDDAAGLAISDRMTSQIRGLDQARRNANDGISLSQTAEGALSTSTDLLQRVRELAVQSSNSSNTASDRQALQSEVGQLVSELDRISTTTQFNGQNLLDGTFGAANFQVGANANQIIQATTGNFRTNVYGNNQLSGANGAGTYAPSATAFGTNGVSSGAITVSGSVGSGSISVAANATAQTIAQQINGQTVNTGVAATAKTDIDVSFGAAGAYAMNLASDNGAAGQTITFTLSATTGQSGLADAISKINDQSSKTGVTAALNNAGSGLILTNGNGNDITLTNSSTSAFAGNVTVQRLNSEGAAAGSAATMNASAAGSTTSAGYLTFDSSSSFNVTSASNAVTSSNSALRAVSGLDISTFKGAQDALKTVDSAIAAVSGQRAKFGALQSRFENTISNLQTSSENLSASRSRIRDTDFASETATLTRSQVLQQAGTAMLAQANALPNQVLSLLRG</sequence>
<name>A0ABX8ZA60_9NEIS</name>
<protein>
    <recommendedName>
        <fullName evidence="4">Flagellin</fullName>
    </recommendedName>
</protein>
<dbReference type="Gene3D" id="2.30.220.10">
    <property type="entry name" value="f41 fragment of flagellin, C-terminal domain"/>
    <property type="match status" value="1"/>
</dbReference>
<evidence type="ECO:0000259" key="6">
    <source>
        <dbReference type="Pfam" id="PF00669"/>
    </source>
</evidence>
<reference evidence="8 9" key="1">
    <citation type="submission" date="2021-08" db="EMBL/GenBank/DDBJ databases">
        <title>complete genome sequencing of Deefgea sp. D25.</title>
        <authorList>
            <person name="Bae J.-W."/>
            <person name="Gim D.-H."/>
        </authorList>
    </citation>
    <scope>NUCLEOTIDE SEQUENCE [LARGE SCALE GENOMIC DNA]</scope>
    <source>
        <strain evidence="8 9">D25</strain>
    </source>
</reference>
<dbReference type="EMBL" id="CP081150">
    <property type="protein sequence ID" value="QZA79202.1"/>
    <property type="molecule type" value="Genomic_DNA"/>
</dbReference>
<dbReference type="InterPro" id="IPR042187">
    <property type="entry name" value="Flagellin_C_sub2"/>
</dbReference>
<keyword evidence="8" id="KW-0969">Cilium</keyword>
<evidence type="ECO:0000313" key="9">
    <source>
        <dbReference type="Proteomes" id="UP000825679"/>
    </source>
</evidence>
<dbReference type="Proteomes" id="UP000825679">
    <property type="component" value="Chromosome"/>
</dbReference>
<dbReference type="InterPro" id="IPR046358">
    <property type="entry name" value="Flagellin_C"/>
</dbReference>
<dbReference type="InterPro" id="IPR010810">
    <property type="entry name" value="Flagellin_hook_IN_motif"/>
</dbReference>
<evidence type="ECO:0000256" key="5">
    <source>
        <dbReference type="SAM" id="MobiDB-lite"/>
    </source>
</evidence>
<feature type="domain" description="Flagellin C-terminal" evidence="7">
    <location>
        <begin position="406"/>
        <end position="491"/>
    </location>
</feature>
<dbReference type="PRINTS" id="PR00207">
    <property type="entry name" value="FLAGELLIN"/>
</dbReference>
<evidence type="ECO:0000259" key="7">
    <source>
        <dbReference type="Pfam" id="PF00700"/>
    </source>
</evidence>
<dbReference type="PANTHER" id="PTHR42792">
    <property type="entry name" value="FLAGELLIN"/>
    <property type="match status" value="1"/>
</dbReference>
<organism evidence="8 9">
    <name type="scientific">Deefgea tanakiae</name>
    <dbReference type="NCBI Taxonomy" id="2865840"/>
    <lineage>
        <taxon>Bacteria</taxon>
        <taxon>Pseudomonadati</taxon>
        <taxon>Pseudomonadota</taxon>
        <taxon>Betaproteobacteria</taxon>
        <taxon>Neisseriales</taxon>
        <taxon>Chitinibacteraceae</taxon>
        <taxon>Deefgea</taxon>
    </lineage>
</organism>
<keyword evidence="3 4" id="KW-0975">Bacterial flagellum</keyword>
<accession>A0ABX8ZA60</accession>
<comment type="subcellular location">
    <subcellularLocation>
        <location evidence="4">Secreted</location>
    </subcellularLocation>
    <subcellularLocation>
        <location evidence="4">Bacterial flagellum</location>
    </subcellularLocation>
</comment>
<proteinExistence type="inferred from homology"/>
<evidence type="ECO:0000256" key="2">
    <source>
        <dbReference type="ARBA" id="ARBA00022525"/>
    </source>
</evidence>
<gene>
    <name evidence="8" type="ORF">K4H28_07350</name>
</gene>
<dbReference type="Gene3D" id="1.20.1330.10">
    <property type="entry name" value="f41 fragment of flagellin, N-terminal domain"/>
    <property type="match status" value="1"/>
</dbReference>
<evidence type="ECO:0000256" key="4">
    <source>
        <dbReference type="RuleBase" id="RU362073"/>
    </source>
</evidence>
<dbReference type="SUPFAM" id="SSF64518">
    <property type="entry name" value="Phase 1 flagellin"/>
    <property type="match status" value="1"/>
</dbReference>
<dbReference type="Pfam" id="PF00669">
    <property type="entry name" value="Flagellin_N"/>
    <property type="match status" value="1"/>
</dbReference>
<dbReference type="PANTHER" id="PTHR42792:SF2">
    <property type="entry name" value="FLAGELLIN"/>
    <property type="match status" value="1"/>
</dbReference>
<keyword evidence="8" id="KW-0282">Flagellum</keyword>
<dbReference type="RefSeq" id="WP_221007721.1">
    <property type="nucleotide sequence ID" value="NZ_CP081150.1"/>
</dbReference>
<keyword evidence="2 4" id="KW-0964">Secreted</keyword>
<evidence type="ECO:0000313" key="8">
    <source>
        <dbReference type="EMBL" id="QZA79202.1"/>
    </source>
</evidence>
<dbReference type="Gene3D" id="6.10.10.10">
    <property type="entry name" value="Flagellar export chaperone, C-terminal domain"/>
    <property type="match status" value="1"/>
</dbReference>
<comment type="similarity">
    <text evidence="1 4">Belongs to the bacterial flagellin family.</text>
</comment>
<dbReference type="Pfam" id="PF00700">
    <property type="entry name" value="Flagellin_C"/>
    <property type="match status" value="1"/>
</dbReference>
<keyword evidence="8" id="KW-0966">Cell projection</keyword>